<organism evidence="2 3">
    <name type="scientific">Populus tomentosa</name>
    <name type="common">Chinese white poplar</name>
    <dbReference type="NCBI Taxonomy" id="118781"/>
    <lineage>
        <taxon>Eukaryota</taxon>
        <taxon>Viridiplantae</taxon>
        <taxon>Streptophyta</taxon>
        <taxon>Embryophyta</taxon>
        <taxon>Tracheophyta</taxon>
        <taxon>Spermatophyta</taxon>
        <taxon>Magnoliopsida</taxon>
        <taxon>eudicotyledons</taxon>
        <taxon>Gunneridae</taxon>
        <taxon>Pentapetalae</taxon>
        <taxon>rosids</taxon>
        <taxon>fabids</taxon>
        <taxon>Malpighiales</taxon>
        <taxon>Salicaceae</taxon>
        <taxon>Saliceae</taxon>
        <taxon>Populus</taxon>
    </lineage>
</organism>
<dbReference type="AlphaFoldDB" id="A0A8X7Z668"/>
<dbReference type="GO" id="GO:0030136">
    <property type="term" value="C:clathrin-coated vesicle"/>
    <property type="evidence" value="ECO:0007669"/>
    <property type="project" value="TreeGrafter"/>
</dbReference>
<dbReference type="GO" id="GO:0072583">
    <property type="term" value="P:clathrin-dependent endocytosis"/>
    <property type="evidence" value="ECO:0007669"/>
    <property type="project" value="InterPro"/>
</dbReference>
<dbReference type="GO" id="GO:0000149">
    <property type="term" value="F:SNARE binding"/>
    <property type="evidence" value="ECO:0007669"/>
    <property type="project" value="TreeGrafter"/>
</dbReference>
<evidence type="ECO:0000259" key="1">
    <source>
        <dbReference type="Pfam" id="PF07651"/>
    </source>
</evidence>
<dbReference type="GO" id="GO:0006900">
    <property type="term" value="P:vesicle budding from membrane"/>
    <property type="evidence" value="ECO:0007669"/>
    <property type="project" value="TreeGrafter"/>
</dbReference>
<dbReference type="PANTHER" id="PTHR22951">
    <property type="entry name" value="CLATHRIN ASSEMBLY PROTEIN"/>
    <property type="match status" value="1"/>
</dbReference>
<protein>
    <recommendedName>
        <fullName evidence="1">AP180 N-terminal homology (ANTH) domain-containing protein</fullName>
    </recommendedName>
</protein>
<evidence type="ECO:0000313" key="2">
    <source>
        <dbReference type="EMBL" id="KAG6757585.1"/>
    </source>
</evidence>
<feature type="domain" description="AP180 N-terminal homology (ANTH)" evidence="1">
    <location>
        <begin position="26"/>
        <end position="101"/>
    </location>
</feature>
<dbReference type="OrthoDB" id="682511at2759"/>
<dbReference type="GO" id="GO:0032050">
    <property type="term" value="F:clathrin heavy chain binding"/>
    <property type="evidence" value="ECO:0007669"/>
    <property type="project" value="TreeGrafter"/>
</dbReference>
<gene>
    <name evidence="2" type="ORF">POTOM_037903</name>
</gene>
<accession>A0A8X7Z668</accession>
<name>A0A8X7Z668_POPTO</name>
<dbReference type="Pfam" id="PF07651">
    <property type="entry name" value="ANTH"/>
    <property type="match status" value="1"/>
</dbReference>
<dbReference type="Proteomes" id="UP000886885">
    <property type="component" value="Chromosome 10D"/>
</dbReference>
<evidence type="ECO:0000313" key="3">
    <source>
        <dbReference type="Proteomes" id="UP000886885"/>
    </source>
</evidence>
<dbReference type="GO" id="GO:0005545">
    <property type="term" value="F:1-phosphatidylinositol binding"/>
    <property type="evidence" value="ECO:0007669"/>
    <property type="project" value="TreeGrafter"/>
</dbReference>
<keyword evidence="3" id="KW-1185">Reference proteome</keyword>
<proteinExistence type="predicted"/>
<dbReference type="PANTHER" id="PTHR22951:SF19">
    <property type="entry name" value="OS08G0467300 PROTEIN"/>
    <property type="match status" value="1"/>
</dbReference>
<dbReference type="InterPro" id="IPR045192">
    <property type="entry name" value="AP180-like"/>
</dbReference>
<sequence length="113" mass="12576">MSRHIPVQHCKLFCAKGIRQPTTKPDLEAAIVNATSHDESYVDYRNAQRVFALIRDSPVSLKPLIWPLASRSWVVAIKGLMLMPGVFCCLQQNMQRDCKAAGSHGDIFTYSAG</sequence>
<dbReference type="InterPro" id="IPR011417">
    <property type="entry name" value="ANTH_dom"/>
</dbReference>
<dbReference type="GO" id="GO:0005905">
    <property type="term" value="C:clathrin-coated pit"/>
    <property type="evidence" value="ECO:0007669"/>
    <property type="project" value="TreeGrafter"/>
</dbReference>
<reference evidence="2" key="1">
    <citation type="journal article" date="2020" name="bioRxiv">
        <title>Hybrid origin of Populus tomentosa Carr. identified through genome sequencing and phylogenomic analysis.</title>
        <authorList>
            <person name="An X."/>
            <person name="Gao K."/>
            <person name="Chen Z."/>
            <person name="Li J."/>
            <person name="Yang X."/>
            <person name="Yang X."/>
            <person name="Zhou J."/>
            <person name="Guo T."/>
            <person name="Zhao T."/>
            <person name="Huang S."/>
            <person name="Miao D."/>
            <person name="Khan W.U."/>
            <person name="Rao P."/>
            <person name="Ye M."/>
            <person name="Lei B."/>
            <person name="Liao W."/>
            <person name="Wang J."/>
            <person name="Ji L."/>
            <person name="Li Y."/>
            <person name="Guo B."/>
            <person name="Mustafa N.S."/>
            <person name="Li S."/>
            <person name="Yun Q."/>
            <person name="Keller S.R."/>
            <person name="Mao J."/>
            <person name="Zhang R."/>
            <person name="Strauss S.H."/>
        </authorList>
    </citation>
    <scope>NUCLEOTIDE SEQUENCE</scope>
    <source>
        <strain evidence="2">GM15</strain>
        <tissue evidence="2">Leaf</tissue>
    </source>
</reference>
<dbReference type="GO" id="GO:0048268">
    <property type="term" value="P:clathrin coat assembly"/>
    <property type="evidence" value="ECO:0007669"/>
    <property type="project" value="InterPro"/>
</dbReference>
<dbReference type="EMBL" id="JAAWWB010000020">
    <property type="protein sequence ID" value="KAG6757585.1"/>
    <property type="molecule type" value="Genomic_DNA"/>
</dbReference>
<comment type="caution">
    <text evidence="2">The sequence shown here is derived from an EMBL/GenBank/DDBJ whole genome shotgun (WGS) entry which is preliminary data.</text>
</comment>
<dbReference type="GO" id="GO:0005546">
    <property type="term" value="F:phosphatidylinositol-4,5-bisphosphate binding"/>
    <property type="evidence" value="ECO:0007669"/>
    <property type="project" value="TreeGrafter"/>
</dbReference>